<keyword evidence="2" id="KW-1185">Reference proteome</keyword>
<dbReference type="AlphaFoldDB" id="A0A392U6F1"/>
<reference evidence="1 2" key="1">
    <citation type="journal article" date="2018" name="Front. Plant Sci.">
        <title>Red Clover (Trifolium pratense) and Zigzag Clover (T. medium) - A Picture of Genomic Similarities and Differences.</title>
        <authorList>
            <person name="Dluhosova J."/>
            <person name="Istvanek J."/>
            <person name="Nedelnik J."/>
            <person name="Repkova J."/>
        </authorList>
    </citation>
    <scope>NUCLEOTIDE SEQUENCE [LARGE SCALE GENOMIC DNA]</scope>
    <source>
        <strain evidence="2">cv. 10/8</strain>
        <tissue evidence="1">Leaf</tissue>
    </source>
</reference>
<evidence type="ECO:0000313" key="1">
    <source>
        <dbReference type="EMBL" id="MCI68100.1"/>
    </source>
</evidence>
<comment type="caution">
    <text evidence="1">The sequence shown here is derived from an EMBL/GenBank/DDBJ whole genome shotgun (WGS) entry which is preliminary data.</text>
</comment>
<name>A0A392U6F1_9FABA</name>
<accession>A0A392U6F1</accession>
<dbReference type="Proteomes" id="UP000265520">
    <property type="component" value="Unassembled WGS sequence"/>
</dbReference>
<feature type="non-terminal residue" evidence="1">
    <location>
        <position position="1"/>
    </location>
</feature>
<dbReference type="Gene3D" id="3.40.50.150">
    <property type="entry name" value="Vaccinia Virus protein VP39"/>
    <property type="match status" value="1"/>
</dbReference>
<dbReference type="EMBL" id="LXQA010730508">
    <property type="protein sequence ID" value="MCI68100.1"/>
    <property type="molecule type" value="Genomic_DNA"/>
</dbReference>
<sequence length="58" mass="6538">DGFVYVVGLSDDVAHMAGKRPNVVTFTENYSYTRYSMLLSMVDVVFGEIDHLHNKVLS</sequence>
<proteinExistence type="predicted"/>
<organism evidence="1 2">
    <name type="scientific">Trifolium medium</name>
    <dbReference type="NCBI Taxonomy" id="97028"/>
    <lineage>
        <taxon>Eukaryota</taxon>
        <taxon>Viridiplantae</taxon>
        <taxon>Streptophyta</taxon>
        <taxon>Embryophyta</taxon>
        <taxon>Tracheophyta</taxon>
        <taxon>Spermatophyta</taxon>
        <taxon>Magnoliopsida</taxon>
        <taxon>eudicotyledons</taxon>
        <taxon>Gunneridae</taxon>
        <taxon>Pentapetalae</taxon>
        <taxon>rosids</taxon>
        <taxon>fabids</taxon>
        <taxon>Fabales</taxon>
        <taxon>Fabaceae</taxon>
        <taxon>Papilionoideae</taxon>
        <taxon>50 kb inversion clade</taxon>
        <taxon>NPAAA clade</taxon>
        <taxon>Hologalegina</taxon>
        <taxon>IRL clade</taxon>
        <taxon>Trifolieae</taxon>
        <taxon>Trifolium</taxon>
    </lineage>
</organism>
<protein>
    <submittedName>
        <fullName evidence="1">Uncharacterized protein</fullName>
    </submittedName>
</protein>
<evidence type="ECO:0000313" key="2">
    <source>
        <dbReference type="Proteomes" id="UP000265520"/>
    </source>
</evidence>
<dbReference type="InterPro" id="IPR029063">
    <property type="entry name" value="SAM-dependent_MTases_sf"/>
</dbReference>